<dbReference type="Proteomes" id="UP001519887">
    <property type="component" value="Unassembled WGS sequence"/>
</dbReference>
<dbReference type="EMBL" id="JAHZIK010002399">
    <property type="protein sequence ID" value="MBW7460700.1"/>
    <property type="molecule type" value="Genomic_DNA"/>
</dbReference>
<evidence type="ECO:0000313" key="2">
    <source>
        <dbReference type="Proteomes" id="UP001519887"/>
    </source>
</evidence>
<dbReference type="Gene3D" id="3.30.420.40">
    <property type="match status" value="1"/>
</dbReference>
<protein>
    <recommendedName>
        <fullName evidence="3">ROK family protein</fullName>
    </recommendedName>
</protein>
<feature type="non-terminal residue" evidence="1">
    <location>
        <position position="77"/>
    </location>
</feature>
<name>A0ABS7CJ20_9BACL</name>
<evidence type="ECO:0000313" key="1">
    <source>
        <dbReference type="EMBL" id="MBW7460700.1"/>
    </source>
</evidence>
<evidence type="ECO:0008006" key="3">
    <source>
        <dbReference type="Google" id="ProtNLM"/>
    </source>
</evidence>
<accession>A0ABS7CJ20</accession>
<gene>
    <name evidence="1" type="ORF">K0U00_42210</name>
</gene>
<sequence length="77" mass="8490">MIPAFPEGEVALGIDIGGTKIRFGLVQSSCDILYQYTLPTMAAERRVMEQVFRGIEIMLAAWEQRCEGRQLSGIGIG</sequence>
<keyword evidence="2" id="KW-1185">Reference proteome</keyword>
<dbReference type="SUPFAM" id="SSF53067">
    <property type="entry name" value="Actin-like ATPase domain"/>
    <property type="match status" value="1"/>
</dbReference>
<proteinExistence type="predicted"/>
<dbReference type="InterPro" id="IPR043129">
    <property type="entry name" value="ATPase_NBD"/>
</dbReference>
<reference evidence="1 2" key="1">
    <citation type="submission" date="2021-07" db="EMBL/GenBank/DDBJ databases">
        <title>Paenibacillus radiodurans sp. nov., isolated from the southeastern edge of Tengger Desert.</title>
        <authorList>
            <person name="Zhang G."/>
        </authorList>
    </citation>
    <scope>NUCLEOTIDE SEQUENCE [LARGE SCALE GENOMIC DNA]</scope>
    <source>
        <strain evidence="1 2">CCM 7311</strain>
    </source>
</reference>
<organism evidence="1 2">
    <name type="scientific">Paenibacillus sepulcri</name>
    <dbReference type="NCBI Taxonomy" id="359917"/>
    <lineage>
        <taxon>Bacteria</taxon>
        <taxon>Bacillati</taxon>
        <taxon>Bacillota</taxon>
        <taxon>Bacilli</taxon>
        <taxon>Bacillales</taxon>
        <taxon>Paenibacillaceae</taxon>
        <taxon>Paenibacillus</taxon>
    </lineage>
</organism>
<comment type="caution">
    <text evidence="1">The sequence shown here is derived from an EMBL/GenBank/DDBJ whole genome shotgun (WGS) entry which is preliminary data.</text>
</comment>